<accession>E8LP26</accession>
<protein>
    <submittedName>
        <fullName evidence="1">Uncharacterized protein</fullName>
    </submittedName>
</protein>
<gene>
    <name evidence="1" type="ORF">VIBR0546_12657</name>
</gene>
<keyword evidence="2" id="KW-1185">Reference proteome</keyword>
<dbReference type="AlphaFoldDB" id="E8LP26"/>
<proteinExistence type="predicted"/>
<comment type="caution">
    <text evidence="1">The sequence shown here is derived from an EMBL/GenBank/DDBJ whole genome shotgun (WGS) entry which is preliminary data.</text>
</comment>
<sequence>MPLTIAKAKRYMRHQMAFNGYSFFSGMLTKTNELWGIDYAEHGLGAGLSTPISDLLNLTLPVKIADSVKSTTLHSTAGRYSYIGHILTNEGEVFEIGKKSSSKGGHAIGASGQYYLLSEQSTPPIGLRFSQVTAILSLSDFQENGHFDKSKRQTNCHHRYWRVPGQF</sequence>
<evidence type="ECO:0000313" key="1">
    <source>
        <dbReference type="EMBL" id="EGA67488.1"/>
    </source>
</evidence>
<dbReference type="Proteomes" id="UP000004371">
    <property type="component" value="Unassembled WGS sequence"/>
</dbReference>
<dbReference type="EMBL" id="AEVS01000008">
    <property type="protein sequence ID" value="EGA67488.1"/>
    <property type="molecule type" value="Genomic_DNA"/>
</dbReference>
<reference evidence="1 2" key="1">
    <citation type="journal article" date="2012" name="Int. J. Syst. Evol. Microbiol.">
        <title>Vibrio caribbeanicus sp. nov., isolated from the marine sponge Scleritoderma cyanea.</title>
        <authorList>
            <person name="Hoffmann M."/>
            <person name="Monday S.R."/>
            <person name="Allard M.W."/>
            <person name="Strain E.A."/>
            <person name="Whittaker P."/>
            <person name="Naum M."/>
            <person name="McCarthy P.J."/>
            <person name="Lopez J.V."/>
            <person name="Fischer M."/>
            <person name="Brown E.W."/>
        </authorList>
    </citation>
    <scope>NUCLEOTIDE SEQUENCE [LARGE SCALE GENOMIC DNA]</scope>
    <source>
        <strain evidence="1 2">LMG 20546</strain>
    </source>
</reference>
<name>E8LP26_9VIBR</name>
<evidence type="ECO:0000313" key="2">
    <source>
        <dbReference type="Proteomes" id="UP000004371"/>
    </source>
</evidence>
<organism evidence="1 2">
    <name type="scientific">Vibrio brasiliensis LMG 20546</name>
    <dbReference type="NCBI Taxonomy" id="945543"/>
    <lineage>
        <taxon>Bacteria</taxon>
        <taxon>Pseudomonadati</taxon>
        <taxon>Pseudomonadota</taxon>
        <taxon>Gammaproteobacteria</taxon>
        <taxon>Vibrionales</taxon>
        <taxon>Vibrionaceae</taxon>
        <taxon>Vibrio</taxon>
        <taxon>Vibrio oreintalis group</taxon>
    </lineage>
</organism>